<name>A0A506ULW4_9PROT</name>
<accession>A0A506ULW4</accession>
<keyword evidence="2" id="KW-1185">Reference proteome</keyword>
<gene>
    <name evidence="1" type="ORF">E3202_06845</name>
</gene>
<sequence>MVYHLLLANGARKLAQSVVGGAARSLLQDAGLQQGSDWVRHALQSRAARKEALGELYHRISAVREAYSQPPAVLPEDRPAEENLRARREFVDFIFRLRQVGGRKFKAPCQKLLTLYEDLLMLEDQKGPSAGSGSGQREQELRREIAASAQEIGDLIKKSLGL</sequence>
<comment type="caution">
    <text evidence="1">The sequence shown here is derived from an EMBL/GenBank/DDBJ whole genome shotgun (WGS) entry which is preliminary data.</text>
</comment>
<evidence type="ECO:0000313" key="1">
    <source>
        <dbReference type="EMBL" id="TPW34222.1"/>
    </source>
</evidence>
<dbReference type="EMBL" id="SORZ01000002">
    <property type="protein sequence ID" value="TPW34222.1"/>
    <property type="molecule type" value="Genomic_DNA"/>
</dbReference>
<dbReference type="AlphaFoldDB" id="A0A506ULW4"/>
<dbReference type="Proteomes" id="UP000315037">
    <property type="component" value="Unassembled WGS sequence"/>
</dbReference>
<evidence type="ECO:0000313" key="2">
    <source>
        <dbReference type="Proteomes" id="UP000315037"/>
    </source>
</evidence>
<protein>
    <submittedName>
        <fullName evidence="1">Uncharacterized protein</fullName>
    </submittedName>
</protein>
<dbReference type="RefSeq" id="WP_165600854.1">
    <property type="nucleotide sequence ID" value="NZ_SORZ01000002.1"/>
</dbReference>
<reference evidence="1 2" key="1">
    <citation type="submission" date="2019-03" db="EMBL/GenBank/DDBJ databases">
        <title>The complete genome sequence of Neokomagataea sp. Jb2 NBRC113641.</title>
        <authorList>
            <person name="Chua K.-O."/>
            <person name="Chan K.-G."/>
            <person name="See-Too W.-S."/>
        </authorList>
    </citation>
    <scope>NUCLEOTIDE SEQUENCE [LARGE SCALE GENOMIC DNA]</scope>
    <source>
        <strain evidence="1 2">Jb2</strain>
    </source>
</reference>
<proteinExistence type="predicted"/>
<organism evidence="1 2">
    <name type="scientific">Oecophyllibacter saccharovorans</name>
    <dbReference type="NCBI Taxonomy" id="2558360"/>
    <lineage>
        <taxon>Bacteria</taxon>
        <taxon>Pseudomonadati</taxon>
        <taxon>Pseudomonadota</taxon>
        <taxon>Alphaproteobacteria</taxon>
        <taxon>Acetobacterales</taxon>
        <taxon>Acetobacteraceae</taxon>
        <taxon>Oecophyllibacter</taxon>
    </lineage>
</organism>